<name>A0ABY5XCR2_ERWPY</name>
<dbReference type="GeneID" id="92239029"/>
<protein>
    <submittedName>
        <fullName evidence="1">Uncharacterized protein</fullName>
    </submittedName>
</protein>
<accession>A0ABY5XCR2</accession>
<keyword evidence="2" id="KW-1185">Reference proteome</keyword>
<sequence>MKKLISFPLLCAVLVVVAIIFALTIRSCATRTAEAQPTTHSTTA</sequence>
<dbReference type="RefSeq" id="WP_259826215.1">
    <property type="nucleotide sequence ID" value="NZ_CP023567.1"/>
</dbReference>
<evidence type="ECO:0000313" key="1">
    <source>
        <dbReference type="EMBL" id="UWS34778.1"/>
    </source>
</evidence>
<reference evidence="1" key="1">
    <citation type="submission" date="2022-07" db="EMBL/GenBank/DDBJ databases">
        <title>Genetic diversity of Erwinia pyrifoliae.</title>
        <authorList>
            <person name="Park D.S."/>
            <person name="Ham H."/>
        </authorList>
    </citation>
    <scope>NUCLEOTIDE SEQUENCE</scope>
    <source>
        <strain evidence="1">CP201486</strain>
    </source>
</reference>
<proteinExistence type="predicted"/>
<dbReference type="EMBL" id="CP103445">
    <property type="protein sequence ID" value="UWS34778.1"/>
    <property type="molecule type" value="Genomic_DNA"/>
</dbReference>
<gene>
    <name evidence="1" type="ORF">NYP84_06360</name>
</gene>
<organism evidence="1 2">
    <name type="scientific">Erwinia pyrifoliae</name>
    <dbReference type="NCBI Taxonomy" id="79967"/>
    <lineage>
        <taxon>Bacteria</taxon>
        <taxon>Pseudomonadati</taxon>
        <taxon>Pseudomonadota</taxon>
        <taxon>Gammaproteobacteria</taxon>
        <taxon>Enterobacterales</taxon>
        <taxon>Erwiniaceae</taxon>
        <taxon>Erwinia</taxon>
    </lineage>
</organism>
<evidence type="ECO:0000313" key="2">
    <source>
        <dbReference type="Proteomes" id="UP001058553"/>
    </source>
</evidence>
<dbReference type="Proteomes" id="UP001058553">
    <property type="component" value="Chromosome"/>
</dbReference>